<evidence type="ECO:0000256" key="5">
    <source>
        <dbReference type="ARBA" id="ARBA00014962"/>
    </source>
</evidence>
<dbReference type="eggNOG" id="COG1862">
    <property type="taxonomic scope" value="Bacteria"/>
</dbReference>
<sequence length="143" mass="15605">MKWNEDLMLISPAYAQSAPGGALGGLEAFLPLILIFVIFYFLLIRPQQRRMKEHKAMLSAVRRGDKVVTNGGLIGTVVKVINEQELSLEIAENVKVRVMRDMIGNVLSKTEPVPGEASNDTVDPAAPKDAPASRLKGFFGGKK</sequence>
<name>Q2RTI0_RHORT</name>
<dbReference type="PhylomeDB" id="Q2RTI0"/>
<dbReference type="NCBIfam" id="TIGR00739">
    <property type="entry name" value="yajC"/>
    <property type="match status" value="1"/>
</dbReference>
<dbReference type="SMART" id="SM01323">
    <property type="entry name" value="YajC"/>
    <property type="match status" value="1"/>
</dbReference>
<reference evidence="15 16" key="1">
    <citation type="journal article" date="2011" name="Stand. Genomic Sci.">
        <title>Complete genome sequence of Rhodospirillum rubrum type strain (S1).</title>
        <authorList>
            <person name="Munk A.C."/>
            <person name="Copeland A."/>
            <person name="Lucas S."/>
            <person name="Lapidus A."/>
            <person name="Del Rio T.G."/>
            <person name="Barry K."/>
            <person name="Detter J.C."/>
            <person name="Hammon N."/>
            <person name="Israni S."/>
            <person name="Pitluck S."/>
            <person name="Brettin T."/>
            <person name="Bruce D."/>
            <person name="Han C."/>
            <person name="Tapia R."/>
            <person name="Gilna P."/>
            <person name="Schmutz J."/>
            <person name="Larimer F."/>
            <person name="Land M."/>
            <person name="Kyrpides N.C."/>
            <person name="Mavromatis K."/>
            <person name="Richardson P."/>
            <person name="Rohde M."/>
            <person name="Goker M."/>
            <person name="Klenk H.P."/>
            <person name="Zhang Y."/>
            <person name="Roberts G.P."/>
            <person name="Reslewic S."/>
            <person name="Schwartz D.C."/>
        </authorList>
    </citation>
    <scope>NUCLEOTIDE SEQUENCE [LARGE SCALE GENOMIC DNA]</scope>
    <source>
        <strain evidence="16">ATCC 11170 / ATH 1.1.1 / DSM 467 / LMG 4362 / NCIMB 8255 / S1</strain>
    </source>
</reference>
<comment type="subunit">
    <text evidence="4">Part of the SecDF-YidC-YajC translocase complex. The SecDF-YidC-YajC translocase forms a supercomplex with SecYEG, called the holo-translocon (HTL).</text>
</comment>
<evidence type="ECO:0000256" key="8">
    <source>
        <dbReference type="ARBA" id="ARBA00022692"/>
    </source>
</evidence>
<evidence type="ECO:0000313" key="15">
    <source>
        <dbReference type="EMBL" id="ABC22565.1"/>
    </source>
</evidence>
<evidence type="ECO:0000256" key="9">
    <source>
        <dbReference type="ARBA" id="ARBA00022927"/>
    </source>
</evidence>
<comment type="subcellular location">
    <subcellularLocation>
        <location evidence="2">Cell membrane</location>
        <topology evidence="2">Single-pass membrane protein</topology>
    </subcellularLocation>
</comment>
<evidence type="ECO:0000313" key="16">
    <source>
        <dbReference type="Proteomes" id="UP000001929"/>
    </source>
</evidence>
<proteinExistence type="inferred from homology"/>
<comment type="function">
    <text evidence="1">The SecYEG-SecDF-YajC-YidC holo-translocon (HTL) protein secretase/insertase is a supercomplex required for protein secretion, insertion of proteins into membranes, and assembly of membrane protein complexes. While the SecYEG complex is essential for assembly of a number of proteins and complexes, the SecDF-YajC-YidC subcomplex facilitates these functions.</text>
</comment>
<dbReference type="InterPro" id="IPR003849">
    <property type="entry name" value="Preprotein_translocase_YajC"/>
</dbReference>
<dbReference type="KEGG" id="rru:Rru_A1765"/>
<dbReference type="EnsemblBacteria" id="ABC22565">
    <property type="protein sequence ID" value="ABC22565"/>
    <property type="gene ID" value="Rru_A1765"/>
</dbReference>
<evidence type="ECO:0000256" key="3">
    <source>
        <dbReference type="ARBA" id="ARBA00006742"/>
    </source>
</evidence>
<dbReference type="PANTHER" id="PTHR33909">
    <property type="entry name" value="SEC TRANSLOCON ACCESSORY COMPLEX SUBUNIT YAJC"/>
    <property type="match status" value="1"/>
</dbReference>
<evidence type="ECO:0000256" key="14">
    <source>
        <dbReference type="SAM" id="Phobius"/>
    </source>
</evidence>
<dbReference type="GO" id="GO:0015031">
    <property type="term" value="P:protein transport"/>
    <property type="evidence" value="ECO:0007669"/>
    <property type="project" value="UniProtKB-KW"/>
</dbReference>
<evidence type="ECO:0000256" key="7">
    <source>
        <dbReference type="ARBA" id="ARBA00022475"/>
    </source>
</evidence>
<keyword evidence="10 14" id="KW-1133">Transmembrane helix</keyword>
<dbReference type="PANTHER" id="PTHR33909:SF1">
    <property type="entry name" value="SEC TRANSLOCON ACCESSORY COMPLEX SUBUNIT YAJC"/>
    <property type="match status" value="1"/>
</dbReference>
<dbReference type="EMBL" id="CP000230">
    <property type="protein sequence ID" value="ABC22565.1"/>
    <property type="molecule type" value="Genomic_DNA"/>
</dbReference>
<evidence type="ECO:0000256" key="4">
    <source>
        <dbReference type="ARBA" id="ARBA00011718"/>
    </source>
</evidence>
<keyword evidence="6" id="KW-0813">Transport</keyword>
<evidence type="ECO:0000256" key="10">
    <source>
        <dbReference type="ARBA" id="ARBA00022989"/>
    </source>
</evidence>
<gene>
    <name evidence="15" type="ordered locus">Rru_A1765</name>
</gene>
<keyword evidence="12 14" id="KW-0472">Membrane</keyword>
<keyword evidence="16" id="KW-1185">Reference proteome</keyword>
<keyword evidence="8 14" id="KW-0812">Transmembrane</keyword>
<accession>Q2RTI0</accession>
<dbReference type="HOGENOM" id="CLU_116157_2_0_5"/>
<evidence type="ECO:0000256" key="11">
    <source>
        <dbReference type="ARBA" id="ARBA00023010"/>
    </source>
</evidence>
<evidence type="ECO:0000256" key="13">
    <source>
        <dbReference type="SAM" id="MobiDB-lite"/>
    </source>
</evidence>
<keyword evidence="7" id="KW-1003">Cell membrane</keyword>
<dbReference type="PATRIC" id="fig|269796.9.peg.1843"/>
<keyword evidence="11" id="KW-0811">Translocation</keyword>
<evidence type="ECO:0000256" key="2">
    <source>
        <dbReference type="ARBA" id="ARBA00004162"/>
    </source>
</evidence>
<evidence type="ECO:0000256" key="6">
    <source>
        <dbReference type="ARBA" id="ARBA00022448"/>
    </source>
</evidence>
<dbReference type="GO" id="GO:0005886">
    <property type="term" value="C:plasma membrane"/>
    <property type="evidence" value="ECO:0007669"/>
    <property type="project" value="UniProtKB-SubCell"/>
</dbReference>
<comment type="similarity">
    <text evidence="3">Belongs to the YajC family.</text>
</comment>
<organism evidence="15 16">
    <name type="scientific">Rhodospirillum rubrum (strain ATCC 11170 / ATH 1.1.1 / DSM 467 / LMG 4362 / NCIMB 8255 / S1)</name>
    <dbReference type="NCBI Taxonomy" id="269796"/>
    <lineage>
        <taxon>Bacteria</taxon>
        <taxon>Pseudomonadati</taxon>
        <taxon>Pseudomonadota</taxon>
        <taxon>Alphaproteobacteria</taxon>
        <taxon>Rhodospirillales</taxon>
        <taxon>Rhodospirillaceae</taxon>
        <taxon>Rhodospirillum</taxon>
    </lineage>
</organism>
<feature type="transmembrane region" description="Helical" evidence="14">
    <location>
        <begin position="20"/>
        <end position="43"/>
    </location>
</feature>
<dbReference type="Proteomes" id="UP000001929">
    <property type="component" value="Chromosome"/>
</dbReference>
<dbReference type="AlphaFoldDB" id="Q2RTI0"/>
<dbReference type="STRING" id="269796.Rru_A1765"/>
<evidence type="ECO:0000256" key="1">
    <source>
        <dbReference type="ARBA" id="ARBA00002061"/>
    </source>
</evidence>
<feature type="region of interest" description="Disordered" evidence="13">
    <location>
        <begin position="109"/>
        <end position="143"/>
    </location>
</feature>
<keyword evidence="9" id="KW-0653">Protein transport</keyword>
<evidence type="ECO:0000256" key="12">
    <source>
        <dbReference type="ARBA" id="ARBA00023136"/>
    </source>
</evidence>
<protein>
    <recommendedName>
        <fullName evidence="5">Sec translocon accessory complex subunit YajC</fullName>
    </recommendedName>
</protein>
<dbReference type="Pfam" id="PF02699">
    <property type="entry name" value="YajC"/>
    <property type="match status" value="1"/>
</dbReference>
<dbReference type="PRINTS" id="PR01853">
    <property type="entry name" value="YAJCTRNLCASE"/>
</dbReference>